<dbReference type="PANTHER" id="PTHR11781:SF22">
    <property type="entry name" value="TYPE I IODOTHYRONINE DEIODINASE"/>
    <property type="match status" value="1"/>
</dbReference>
<accession>A0A5B9PIS9</accession>
<sequence>MQSKYADKVQFFIIYSREAHAADSDRPAGFDVEQPVSTEERREVALKFLKQMGLEIPALLDDIDDKTSQDYVSLPDRLYLVGKDGNIAYAGDKGPRGFKPDELEEAIEDELKANVKTPAAEAESLPRENGSRENERMTRMLSRIPAFAAINKDGDNQLSAAEIEAAAEALLTLDKDGDGELSREELRPTRRGR</sequence>
<feature type="domain" description="EF-hand" evidence="2">
    <location>
        <begin position="161"/>
        <end position="193"/>
    </location>
</feature>
<feature type="compositionally biased region" description="Basic and acidic residues" evidence="1">
    <location>
        <begin position="124"/>
        <end position="136"/>
    </location>
</feature>
<evidence type="ECO:0000313" key="3">
    <source>
        <dbReference type="EMBL" id="QEG24596.1"/>
    </source>
</evidence>
<dbReference type="SUPFAM" id="SSF47473">
    <property type="entry name" value="EF-hand"/>
    <property type="match status" value="1"/>
</dbReference>
<protein>
    <submittedName>
        <fullName evidence="3">Iodothyronine deiodinase</fullName>
    </submittedName>
</protein>
<dbReference type="AlphaFoldDB" id="A0A5B9PIS9"/>
<dbReference type="GO" id="GO:0005509">
    <property type="term" value="F:calcium ion binding"/>
    <property type="evidence" value="ECO:0007669"/>
    <property type="project" value="InterPro"/>
</dbReference>
<name>A0A5B9PIS9_9BACT</name>
<dbReference type="PANTHER" id="PTHR11781">
    <property type="entry name" value="IODOTHYRONINE DEIODINASE"/>
    <property type="match status" value="1"/>
</dbReference>
<dbReference type="GO" id="GO:0042403">
    <property type="term" value="P:thyroid hormone metabolic process"/>
    <property type="evidence" value="ECO:0007669"/>
    <property type="project" value="TreeGrafter"/>
</dbReference>
<evidence type="ECO:0000256" key="1">
    <source>
        <dbReference type="SAM" id="MobiDB-lite"/>
    </source>
</evidence>
<organism evidence="3 4">
    <name type="scientific">Mariniblastus fucicola</name>
    <dbReference type="NCBI Taxonomy" id="980251"/>
    <lineage>
        <taxon>Bacteria</taxon>
        <taxon>Pseudomonadati</taxon>
        <taxon>Planctomycetota</taxon>
        <taxon>Planctomycetia</taxon>
        <taxon>Pirellulales</taxon>
        <taxon>Pirellulaceae</taxon>
        <taxon>Mariniblastus</taxon>
    </lineage>
</organism>
<dbReference type="Pfam" id="PF00837">
    <property type="entry name" value="T4_deiodinase"/>
    <property type="match status" value="1"/>
</dbReference>
<dbReference type="InterPro" id="IPR000643">
    <property type="entry name" value="Iodothyronine_deiodinase"/>
</dbReference>
<feature type="compositionally biased region" description="Basic and acidic residues" evidence="1">
    <location>
        <begin position="173"/>
        <end position="193"/>
    </location>
</feature>
<gene>
    <name evidence="3" type="ORF">MFFC18_45170</name>
</gene>
<evidence type="ECO:0000313" key="4">
    <source>
        <dbReference type="Proteomes" id="UP000322214"/>
    </source>
</evidence>
<dbReference type="InterPro" id="IPR011992">
    <property type="entry name" value="EF-hand-dom_pair"/>
</dbReference>
<reference evidence="3 4" key="1">
    <citation type="submission" date="2019-08" db="EMBL/GenBank/DDBJ databases">
        <title>Deep-cultivation of Planctomycetes and their phenomic and genomic characterization uncovers novel biology.</title>
        <authorList>
            <person name="Wiegand S."/>
            <person name="Jogler M."/>
            <person name="Boedeker C."/>
            <person name="Pinto D."/>
            <person name="Vollmers J."/>
            <person name="Rivas-Marin E."/>
            <person name="Kohn T."/>
            <person name="Peeters S.H."/>
            <person name="Heuer A."/>
            <person name="Rast P."/>
            <person name="Oberbeckmann S."/>
            <person name="Bunk B."/>
            <person name="Jeske O."/>
            <person name="Meyerdierks A."/>
            <person name="Storesund J.E."/>
            <person name="Kallscheuer N."/>
            <person name="Luecker S."/>
            <person name="Lage O.M."/>
            <person name="Pohl T."/>
            <person name="Merkel B.J."/>
            <person name="Hornburger P."/>
            <person name="Mueller R.-W."/>
            <person name="Bruemmer F."/>
            <person name="Labrenz M."/>
            <person name="Spormann A.M."/>
            <person name="Op den Camp H."/>
            <person name="Overmann J."/>
            <person name="Amann R."/>
            <person name="Jetten M.S.M."/>
            <person name="Mascher T."/>
            <person name="Medema M.H."/>
            <person name="Devos D.P."/>
            <person name="Kaster A.-K."/>
            <person name="Ovreas L."/>
            <person name="Rohde M."/>
            <person name="Galperin M.Y."/>
            <person name="Jogler C."/>
        </authorList>
    </citation>
    <scope>NUCLEOTIDE SEQUENCE [LARGE SCALE GENOMIC DNA]</scope>
    <source>
        <strain evidence="3 4">FC18</strain>
    </source>
</reference>
<feature type="region of interest" description="Disordered" evidence="1">
    <location>
        <begin position="172"/>
        <end position="193"/>
    </location>
</feature>
<dbReference type="KEGG" id="mff:MFFC18_45170"/>
<dbReference type="EMBL" id="CP042912">
    <property type="protein sequence ID" value="QEG24596.1"/>
    <property type="molecule type" value="Genomic_DNA"/>
</dbReference>
<proteinExistence type="predicted"/>
<keyword evidence="4" id="KW-1185">Reference proteome</keyword>
<dbReference type="PROSITE" id="PS00018">
    <property type="entry name" value="EF_HAND_1"/>
    <property type="match status" value="1"/>
</dbReference>
<dbReference type="InterPro" id="IPR018247">
    <property type="entry name" value="EF_Hand_1_Ca_BS"/>
</dbReference>
<dbReference type="STRING" id="980251.GCA_001642875_01052"/>
<dbReference type="Gene3D" id="1.10.238.10">
    <property type="entry name" value="EF-hand"/>
    <property type="match status" value="1"/>
</dbReference>
<dbReference type="GO" id="GO:0004800">
    <property type="term" value="F:thyroxine 5'-deiodinase activity"/>
    <property type="evidence" value="ECO:0007669"/>
    <property type="project" value="InterPro"/>
</dbReference>
<feature type="region of interest" description="Disordered" evidence="1">
    <location>
        <begin position="116"/>
        <end position="136"/>
    </location>
</feature>
<evidence type="ECO:0000259" key="2">
    <source>
        <dbReference type="PROSITE" id="PS50222"/>
    </source>
</evidence>
<dbReference type="PROSITE" id="PS50222">
    <property type="entry name" value="EF_HAND_2"/>
    <property type="match status" value="1"/>
</dbReference>
<dbReference type="Proteomes" id="UP000322214">
    <property type="component" value="Chromosome"/>
</dbReference>
<dbReference type="OrthoDB" id="213507at2"/>
<dbReference type="Gene3D" id="3.40.30.10">
    <property type="entry name" value="Glutaredoxin"/>
    <property type="match status" value="1"/>
</dbReference>
<dbReference type="InterPro" id="IPR002048">
    <property type="entry name" value="EF_hand_dom"/>
</dbReference>